<feature type="compositionally biased region" description="Low complexity" evidence="1">
    <location>
        <begin position="170"/>
        <end position="183"/>
    </location>
</feature>
<reference evidence="2" key="1">
    <citation type="submission" date="2023-05" db="EMBL/GenBank/DDBJ databases">
        <title>Nepenthes gracilis genome sequencing.</title>
        <authorList>
            <person name="Fukushima K."/>
        </authorList>
    </citation>
    <scope>NUCLEOTIDE SEQUENCE</scope>
    <source>
        <strain evidence="2">SING2019-196</strain>
    </source>
</reference>
<feature type="region of interest" description="Disordered" evidence="1">
    <location>
        <begin position="157"/>
        <end position="183"/>
    </location>
</feature>
<comment type="caution">
    <text evidence="2">The sequence shown here is derived from an EMBL/GenBank/DDBJ whole genome shotgun (WGS) entry which is preliminary data.</text>
</comment>
<evidence type="ECO:0000313" key="3">
    <source>
        <dbReference type="Proteomes" id="UP001279734"/>
    </source>
</evidence>
<evidence type="ECO:0000256" key="1">
    <source>
        <dbReference type="SAM" id="MobiDB-lite"/>
    </source>
</evidence>
<accession>A0AAD3XZ81</accession>
<gene>
    <name evidence="2" type="ORF">Nepgr_023263</name>
</gene>
<proteinExistence type="predicted"/>
<name>A0AAD3XZ81_NEPGR</name>
<dbReference type="EMBL" id="BSYO01000023">
    <property type="protein sequence ID" value="GMH21421.1"/>
    <property type="molecule type" value="Genomic_DNA"/>
</dbReference>
<dbReference type="Proteomes" id="UP001279734">
    <property type="component" value="Unassembled WGS sequence"/>
</dbReference>
<organism evidence="2 3">
    <name type="scientific">Nepenthes gracilis</name>
    <name type="common">Slender pitcher plant</name>
    <dbReference type="NCBI Taxonomy" id="150966"/>
    <lineage>
        <taxon>Eukaryota</taxon>
        <taxon>Viridiplantae</taxon>
        <taxon>Streptophyta</taxon>
        <taxon>Embryophyta</taxon>
        <taxon>Tracheophyta</taxon>
        <taxon>Spermatophyta</taxon>
        <taxon>Magnoliopsida</taxon>
        <taxon>eudicotyledons</taxon>
        <taxon>Gunneridae</taxon>
        <taxon>Pentapetalae</taxon>
        <taxon>Caryophyllales</taxon>
        <taxon>Nepenthaceae</taxon>
        <taxon>Nepenthes</taxon>
    </lineage>
</organism>
<feature type="region of interest" description="Disordered" evidence="1">
    <location>
        <begin position="99"/>
        <end position="127"/>
    </location>
</feature>
<keyword evidence="3" id="KW-1185">Reference proteome</keyword>
<sequence>MQNALLVYAPSSSSARATSYGWSLFDSCFSLDPPQPIFSSCYLKSGVSGLPPCPASVSLIAGIGHGWPPCYPPSSHYSSTLTLADFPILSTPRPHLVANNPIPLPSPAEGLSGSSGGSVSFQSADGVPSSDKPLLDCILQGSNKVCPNPKPISDGDIANGLNALPPVNGPSSSRPPAIRSSSVSWSSVVLQNQTRGRPVSIVSFVNQSRPPRFDNQDSRIVSHGQSNPTMPSGNVAHISLGQQIVPPDSNPLLSGCMPPTAAADSLPWEMLESYDVRPLCTNSNFGVDSQKDSPSLSRLLATALPFLTRIGLDPSNPLQKRRVTIGASPPNF</sequence>
<dbReference type="AlphaFoldDB" id="A0AAD3XZ81"/>
<feature type="compositionally biased region" description="Low complexity" evidence="1">
    <location>
        <begin position="107"/>
        <end position="123"/>
    </location>
</feature>
<evidence type="ECO:0000313" key="2">
    <source>
        <dbReference type="EMBL" id="GMH21421.1"/>
    </source>
</evidence>
<protein>
    <submittedName>
        <fullName evidence="2">Uncharacterized protein</fullName>
    </submittedName>
</protein>